<evidence type="ECO:0000256" key="2">
    <source>
        <dbReference type="ARBA" id="ARBA00009777"/>
    </source>
</evidence>
<dbReference type="InterPro" id="IPR013785">
    <property type="entry name" value="Aldolase_TIM"/>
</dbReference>
<keyword evidence="10" id="KW-0963">Cytoplasm</keyword>
<keyword evidence="12" id="KW-0670">Pyruvate</keyword>
<dbReference type="SFLD" id="SFLDS00029">
    <property type="entry name" value="Radical_SAM"/>
    <property type="match status" value="1"/>
</dbReference>
<dbReference type="STRING" id="1365950.SAMN05428963_102269"/>
<dbReference type="GO" id="GO:0051539">
    <property type="term" value="F:4 iron, 4 sulfur cluster binding"/>
    <property type="evidence" value="ECO:0007669"/>
    <property type="project" value="UniProtKB-UniRule"/>
</dbReference>
<keyword evidence="12" id="KW-0456">Lyase</keyword>
<dbReference type="OrthoDB" id="9792276at2"/>
<dbReference type="InterPro" id="IPR034457">
    <property type="entry name" value="Organic_radical-activating"/>
</dbReference>
<comment type="function">
    <text evidence="10">Activation of pyruvate formate-lyase under anaerobic conditions by generation of an organic free radical, using S-adenosylmethionine and reduced flavodoxin as cosubstrates to produce 5'-deoxy-adenosine.</text>
</comment>
<organism evidence="12 13">
    <name type="scientific">Consotaella salsifontis</name>
    <dbReference type="NCBI Taxonomy" id="1365950"/>
    <lineage>
        <taxon>Bacteria</taxon>
        <taxon>Pseudomonadati</taxon>
        <taxon>Pseudomonadota</taxon>
        <taxon>Alphaproteobacteria</taxon>
        <taxon>Hyphomicrobiales</taxon>
        <taxon>Aurantimonadaceae</taxon>
        <taxon>Consotaella</taxon>
    </lineage>
</organism>
<dbReference type="RefSeq" id="WP_116002558.1">
    <property type="nucleotide sequence ID" value="NZ_FUXL01000002.1"/>
</dbReference>
<dbReference type="AlphaFoldDB" id="A0A1T4MSP0"/>
<evidence type="ECO:0000256" key="9">
    <source>
        <dbReference type="ARBA" id="ARBA00023014"/>
    </source>
</evidence>
<evidence type="ECO:0000256" key="10">
    <source>
        <dbReference type="RuleBase" id="RU362053"/>
    </source>
</evidence>
<dbReference type="NCBIfam" id="TIGR02493">
    <property type="entry name" value="PFLA"/>
    <property type="match status" value="1"/>
</dbReference>
<keyword evidence="4" id="KW-0119">Carbohydrate metabolism</keyword>
<comment type="cofactor">
    <cofactor evidence="10">
        <name>[4Fe-4S] cluster</name>
        <dbReference type="ChEBI" id="CHEBI:49883"/>
    </cofactor>
    <text evidence="10">Binds 1 [4Fe-4S] cluster. The cluster is coordinated with 3 cysteines and an exchangeable S-adenosyl-L-methionine.</text>
</comment>
<dbReference type="Proteomes" id="UP000190135">
    <property type="component" value="Unassembled WGS sequence"/>
</dbReference>
<gene>
    <name evidence="12" type="ORF">SAMN05428963_102269</name>
</gene>
<dbReference type="InterPro" id="IPR012838">
    <property type="entry name" value="PFL1_activating"/>
</dbReference>
<comment type="catalytic activity">
    <reaction evidence="10">
        <text>glycyl-[formate C-acetyltransferase] + reduced [flavodoxin] + S-adenosyl-L-methionine = glycin-2-yl radical-[formate C-acetyltransferase] + semiquinone [flavodoxin] + 5'-deoxyadenosine + L-methionine + H(+)</text>
        <dbReference type="Rhea" id="RHEA:19225"/>
        <dbReference type="Rhea" id="RHEA-COMP:10622"/>
        <dbReference type="Rhea" id="RHEA-COMP:12190"/>
        <dbReference type="Rhea" id="RHEA-COMP:12191"/>
        <dbReference type="Rhea" id="RHEA-COMP:14480"/>
        <dbReference type="ChEBI" id="CHEBI:15378"/>
        <dbReference type="ChEBI" id="CHEBI:17319"/>
        <dbReference type="ChEBI" id="CHEBI:29947"/>
        <dbReference type="ChEBI" id="CHEBI:32722"/>
        <dbReference type="ChEBI" id="CHEBI:57618"/>
        <dbReference type="ChEBI" id="CHEBI:57844"/>
        <dbReference type="ChEBI" id="CHEBI:59789"/>
        <dbReference type="ChEBI" id="CHEBI:140311"/>
        <dbReference type="EC" id="1.97.1.4"/>
    </reaction>
</comment>
<keyword evidence="3 10" id="KW-0004">4Fe-4S</keyword>
<dbReference type="GO" id="GO:0046872">
    <property type="term" value="F:metal ion binding"/>
    <property type="evidence" value="ECO:0007669"/>
    <property type="project" value="UniProtKB-UniRule"/>
</dbReference>
<proteinExistence type="inferred from homology"/>
<keyword evidence="4" id="KW-0313">Glucose metabolism</keyword>
<evidence type="ECO:0000259" key="11">
    <source>
        <dbReference type="PROSITE" id="PS51918"/>
    </source>
</evidence>
<dbReference type="CDD" id="cd01335">
    <property type="entry name" value="Radical_SAM"/>
    <property type="match status" value="1"/>
</dbReference>
<comment type="function">
    <text evidence="1">Activation of pyruvate formate-lyase 1 under anaerobic conditions by generation of an organic free radical, using S-adenosylmethionine and reduced flavodoxin as cosubstrates to produce 5'-deoxy-adenosine.</text>
</comment>
<dbReference type="EMBL" id="FUXL01000002">
    <property type="protein sequence ID" value="SJZ69993.1"/>
    <property type="molecule type" value="Genomic_DNA"/>
</dbReference>
<dbReference type="PANTHER" id="PTHR30352">
    <property type="entry name" value="PYRUVATE FORMATE-LYASE-ACTIVATING ENZYME"/>
    <property type="match status" value="1"/>
</dbReference>
<keyword evidence="7 10" id="KW-0560">Oxidoreductase</keyword>
<dbReference type="GO" id="GO:0005737">
    <property type="term" value="C:cytoplasm"/>
    <property type="evidence" value="ECO:0007669"/>
    <property type="project" value="UniProtKB-SubCell"/>
</dbReference>
<evidence type="ECO:0000313" key="13">
    <source>
        <dbReference type="Proteomes" id="UP000190135"/>
    </source>
</evidence>
<evidence type="ECO:0000256" key="4">
    <source>
        <dbReference type="ARBA" id="ARBA00022526"/>
    </source>
</evidence>
<keyword evidence="13" id="KW-1185">Reference proteome</keyword>
<dbReference type="SUPFAM" id="SSF102114">
    <property type="entry name" value="Radical SAM enzymes"/>
    <property type="match status" value="1"/>
</dbReference>
<reference evidence="12 13" key="1">
    <citation type="submission" date="2017-02" db="EMBL/GenBank/DDBJ databases">
        <authorList>
            <person name="Peterson S.W."/>
        </authorList>
    </citation>
    <scope>NUCLEOTIDE SEQUENCE [LARGE SCALE GENOMIC DNA]</scope>
    <source>
        <strain evidence="12 13">USBA 369</strain>
    </source>
</reference>
<dbReference type="PANTHER" id="PTHR30352:SF5">
    <property type="entry name" value="PYRUVATE FORMATE-LYASE 1-ACTIVATING ENZYME"/>
    <property type="match status" value="1"/>
</dbReference>
<evidence type="ECO:0000256" key="3">
    <source>
        <dbReference type="ARBA" id="ARBA00022485"/>
    </source>
</evidence>
<feature type="domain" description="Radical SAM core" evidence="11">
    <location>
        <begin position="38"/>
        <end position="260"/>
    </location>
</feature>
<keyword evidence="5 10" id="KW-0949">S-adenosyl-L-methionine</keyword>
<keyword evidence="6 10" id="KW-0479">Metal-binding</keyword>
<keyword evidence="9 10" id="KW-0411">Iron-sulfur</keyword>
<dbReference type="EC" id="1.97.1.4" evidence="10"/>
<evidence type="ECO:0000256" key="8">
    <source>
        <dbReference type="ARBA" id="ARBA00023004"/>
    </source>
</evidence>
<evidence type="ECO:0000256" key="1">
    <source>
        <dbReference type="ARBA" id="ARBA00002918"/>
    </source>
</evidence>
<dbReference type="InterPro" id="IPR007197">
    <property type="entry name" value="rSAM"/>
</dbReference>
<protein>
    <recommendedName>
        <fullName evidence="10">Pyruvate formate-lyase-activating enzyme</fullName>
        <ecNumber evidence="10">1.97.1.4</ecNumber>
    </recommendedName>
</protein>
<dbReference type="SFLD" id="SFLDG01066">
    <property type="entry name" value="organic_radical-activating_enz"/>
    <property type="match status" value="1"/>
</dbReference>
<comment type="similarity">
    <text evidence="2 10">Belongs to the organic radical-activating enzymes family.</text>
</comment>
<sequence>MAFRMTESVEAPQLHVPSAVHLPSDHGYIHSVESGAAVDGPGMRFVFFTSGCLFRCSYCHNPDTWKLHNGRSVTLDEAMAEVKPYAGFLRVAGGVTISGGEPLMQAGFVGALFRRIKDELRLHNALDTQGFLHAHVDDNWFDPIDLVLLDIKHSDPAKYEKLTAQPLQPTLDFAHRLKRLGKPIWLRYVLVPNLTDDADDVARLADFVADLGSVVERVEVLPFHQMGAHKWAELGMKYPLQGWPTPSNEATAAARSIFAERGLKVF</sequence>
<evidence type="ECO:0000256" key="7">
    <source>
        <dbReference type="ARBA" id="ARBA00023002"/>
    </source>
</evidence>
<evidence type="ECO:0000256" key="6">
    <source>
        <dbReference type="ARBA" id="ARBA00022723"/>
    </source>
</evidence>
<keyword evidence="8 10" id="KW-0408">Iron</keyword>
<dbReference type="Pfam" id="PF04055">
    <property type="entry name" value="Radical_SAM"/>
    <property type="match status" value="1"/>
</dbReference>
<dbReference type="InterPro" id="IPR058240">
    <property type="entry name" value="rSAM_sf"/>
</dbReference>
<dbReference type="GO" id="GO:0043365">
    <property type="term" value="F:[formate-C-acetyltransferase]-activating enzyme activity"/>
    <property type="evidence" value="ECO:0007669"/>
    <property type="project" value="UniProtKB-UniRule"/>
</dbReference>
<dbReference type="InterPro" id="IPR001989">
    <property type="entry name" value="Radical_activat_CS"/>
</dbReference>
<evidence type="ECO:0000256" key="5">
    <source>
        <dbReference type="ARBA" id="ARBA00022691"/>
    </source>
</evidence>
<dbReference type="GO" id="GO:0016829">
    <property type="term" value="F:lyase activity"/>
    <property type="evidence" value="ECO:0007669"/>
    <property type="project" value="UniProtKB-KW"/>
</dbReference>
<dbReference type="GO" id="GO:0006006">
    <property type="term" value="P:glucose metabolic process"/>
    <property type="evidence" value="ECO:0007669"/>
    <property type="project" value="UniProtKB-KW"/>
</dbReference>
<name>A0A1T4MSP0_9HYPH</name>
<dbReference type="Gene3D" id="3.20.20.70">
    <property type="entry name" value="Aldolase class I"/>
    <property type="match status" value="1"/>
</dbReference>
<accession>A0A1T4MSP0</accession>
<dbReference type="PROSITE" id="PS01087">
    <property type="entry name" value="RADICAL_ACTIVATING"/>
    <property type="match status" value="1"/>
</dbReference>
<evidence type="ECO:0000313" key="12">
    <source>
        <dbReference type="EMBL" id="SJZ69993.1"/>
    </source>
</evidence>
<comment type="subcellular location">
    <subcellularLocation>
        <location evidence="10">Cytoplasm</location>
    </subcellularLocation>
</comment>
<dbReference type="PROSITE" id="PS51918">
    <property type="entry name" value="RADICAL_SAM"/>
    <property type="match status" value="1"/>
</dbReference>